<evidence type="ECO:0000259" key="1">
    <source>
        <dbReference type="PROSITE" id="PS50127"/>
    </source>
</evidence>
<evidence type="ECO:0000313" key="6">
    <source>
        <dbReference type="Proteomes" id="UP000663860"/>
    </source>
</evidence>
<reference evidence="2" key="1">
    <citation type="submission" date="2021-02" db="EMBL/GenBank/DDBJ databases">
        <authorList>
            <person name="Nowell W R."/>
        </authorList>
    </citation>
    <scope>NUCLEOTIDE SEQUENCE</scope>
</reference>
<accession>A0A814G8Y4</accession>
<dbReference type="EMBL" id="CAJNOE010000158">
    <property type="protein sequence ID" value="CAF0991644.1"/>
    <property type="molecule type" value="Genomic_DNA"/>
</dbReference>
<dbReference type="OrthoDB" id="7851174at2759"/>
<sequence>MASSSTSNSNLTFINRLRRECLDLQQNPVPFTCAGPTADSLKQWLVVFEGETGSLYEGGTFFALLTFDDDYPFTPPTLEFKTRIYHCNIYQSTGLVKHDIFDKNWSPTVTIRQIIQKVAKLLVQCEPDHCAMKELGLQYKHERNDYERMARLWTKNFAR</sequence>
<name>A0A814G8Y4_9BILA</name>
<protein>
    <recommendedName>
        <fullName evidence="1">UBC core domain-containing protein</fullName>
    </recommendedName>
</protein>
<dbReference type="Proteomes" id="UP000663891">
    <property type="component" value="Unassembled WGS sequence"/>
</dbReference>
<evidence type="ECO:0000313" key="3">
    <source>
        <dbReference type="EMBL" id="CAF1061166.1"/>
    </source>
</evidence>
<evidence type="ECO:0000313" key="4">
    <source>
        <dbReference type="EMBL" id="CAF3587782.1"/>
    </source>
</evidence>
<evidence type="ECO:0000313" key="5">
    <source>
        <dbReference type="EMBL" id="CAF3612897.1"/>
    </source>
</evidence>
<dbReference type="SMART" id="SM00212">
    <property type="entry name" value="UBCc"/>
    <property type="match status" value="1"/>
</dbReference>
<organism evidence="2 6">
    <name type="scientific">Adineta steineri</name>
    <dbReference type="NCBI Taxonomy" id="433720"/>
    <lineage>
        <taxon>Eukaryota</taxon>
        <taxon>Metazoa</taxon>
        <taxon>Spiralia</taxon>
        <taxon>Gnathifera</taxon>
        <taxon>Rotifera</taxon>
        <taxon>Eurotatoria</taxon>
        <taxon>Bdelloidea</taxon>
        <taxon>Adinetida</taxon>
        <taxon>Adinetidae</taxon>
        <taxon>Adineta</taxon>
    </lineage>
</organism>
<dbReference type="EMBL" id="CAJOBB010000154">
    <property type="protein sequence ID" value="CAF3587782.1"/>
    <property type="molecule type" value="Genomic_DNA"/>
</dbReference>
<dbReference type="InterPro" id="IPR016135">
    <property type="entry name" value="UBQ-conjugating_enzyme/RWD"/>
</dbReference>
<dbReference type="Pfam" id="PF00179">
    <property type="entry name" value="UQ_con"/>
    <property type="match status" value="1"/>
</dbReference>
<dbReference type="Proteomes" id="UP000663868">
    <property type="component" value="Unassembled WGS sequence"/>
</dbReference>
<dbReference type="Proteomes" id="UP000663860">
    <property type="component" value="Unassembled WGS sequence"/>
</dbReference>
<dbReference type="InterPro" id="IPR050113">
    <property type="entry name" value="Ub_conjugating_enzyme"/>
</dbReference>
<evidence type="ECO:0000313" key="2">
    <source>
        <dbReference type="EMBL" id="CAF0991644.1"/>
    </source>
</evidence>
<dbReference type="PANTHER" id="PTHR24067">
    <property type="entry name" value="UBIQUITIN-CONJUGATING ENZYME E2"/>
    <property type="match status" value="1"/>
</dbReference>
<dbReference type="EMBL" id="CAJOAY010000274">
    <property type="protein sequence ID" value="CAF3612897.1"/>
    <property type="molecule type" value="Genomic_DNA"/>
</dbReference>
<dbReference type="SUPFAM" id="SSF54495">
    <property type="entry name" value="UBC-like"/>
    <property type="match status" value="1"/>
</dbReference>
<proteinExistence type="predicted"/>
<dbReference type="Proteomes" id="UP000663881">
    <property type="component" value="Unassembled WGS sequence"/>
</dbReference>
<comment type="caution">
    <text evidence="2">The sequence shown here is derived from an EMBL/GenBank/DDBJ whole genome shotgun (WGS) entry which is preliminary data.</text>
</comment>
<dbReference type="Gene3D" id="3.10.110.10">
    <property type="entry name" value="Ubiquitin Conjugating Enzyme"/>
    <property type="match status" value="1"/>
</dbReference>
<dbReference type="PROSITE" id="PS50127">
    <property type="entry name" value="UBC_2"/>
    <property type="match status" value="1"/>
</dbReference>
<dbReference type="InterPro" id="IPR000608">
    <property type="entry name" value="UBC"/>
</dbReference>
<dbReference type="AlphaFoldDB" id="A0A814G8Y4"/>
<gene>
    <name evidence="2" type="ORF">IZO911_LOCUS17137</name>
    <name evidence="4" type="ORF">KXQ929_LOCUS4461</name>
    <name evidence="5" type="ORF">OKA104_LOCUS7215</name>
    <name evidence="3" type="ORF">VCS650_LOCUS17951</name>
</gene>
<feature type="domain" description="UBC core" evidence="1">
    <location>
        <begin position="12"/>
        <end position="159"/>
    </location>
</feature>
<dbReference type="EMBL" id="CAJNON010000168">
    <property type="protein sequence ID" value="CAF1061166.1"/>
    <property type="molecule type" value="Genomic_DNA"/>
</dbReference>